<dbReference type="AlphaFoldDB" id="A0A225UU33"/>
<organism evidence="1 2">
    <name type="scientific">Phytophthora megakarya</name>
    <dbReference type="NCBI Taxonomy" id="4795"/>
    <lineage>
        <taxon>Eukaryota</taxon>
        <taxon>Sar</taxon>
        <taxon>Stramenopiles</taxon>
        <taxon>Oomycota</taxon>
        <taxon>Peronosporomycetes</taxon>
        <taxon>Peronosporales</taxon>
        <taxon>Peronosporaceae</taxon>
        <taxon>Phytophthora</taxon>
    </lineage>
</organism>
<keyword evidence="2" id="KW-1185">Reference proteome</keyword>
<sequence>MKISEGKSHLKVSSYAMLVMKMITRLPCKNAQSWNMSVFLWYYFVVMSNFLMRRSDSVDTIMVQHIEGSEDCLVIGHKGDQTGSEKFGKHIYSNPYNPEQCPILALSILLFIRVVKWILGNYRQEVIGSSGVTGMPGSVVTTVDPDLRRYDGLRSTDSAQIGLP</sequence>
<proteinExistence type="predicted"/>
<evidence type="ECO:0000313" key="1">
    <source>
        <dbReference type="EMBL" id="OWY96046.1"/>
    </source>
</evidence>
<evidence type="ECO:0000313" key="2">
    <source>
        <dbReference type="Proteomes" id="UP000198211"/>
    </source>
</evidence>
<reference evidence="2" key="1">
    <citation type="submission" date="2017-03" db="EMBL/GenBank/DDBJ databases">
        <title>Phytopthora megakarya and P. palmivora, two closely related causual agents of cacao black pod achieved similar genome size and gene model numbers by different mechanisms.</title>
        <authorList>
            <person name="Ali S."/>
            <person name="Shao J."/>
            <person name="Larry D.J."/>
            <person name="Kronmiller B."/>
            <person name="Shen D."/>
            <person name="Strem M.D."/>
            <person name="Melnick R.L."/>
            <person name="Guiltinan M.J."/>
            <person name="Tyler B.M."/>
            <person name="Meinhardt L.W."/>
            <person name="Bailey B.A."/>
        </authorList>
    </citation>
    <scope>NUCLEOTIDE SEQUENCE [LARGE SCALE GENOMIC DNA]</scope>
    <source>
        <strain evidence="2">zdho120</strain>
    </source>
</reference>
<dbReference type="EMBL" id="NBNE01012156">
    <property type="protein sequence ID" value="OWY96046.1"/>
    <property type="molecule type" value="Genomic_DNA"/>
</dbReference>
<name>A0A225UU33_9STRA</name>
<comment type="caution">
    <text evidence="1">The sequence shown here is derived from an EMBL/GenBank/DDBJ whole genome shotgun (WGS) entry which is preliminary data.</text>
</comment>
<dbReference type="Proteomes" id="UP000198211">
    <property type="component" value="Unassembled WGS sequence"/>
</dbReference>
<accession>A0A225UU33</accession>
<protein>
    <submittedName>
        <fullName evidence="1">Uncharacterized protein</fullName>
    </submittedName>
</protein>
<dbReference type="OrthoDB" id="107765at2759"/>
<gene>
    <name evidence="1" type="ORF">PHMEG_00033788</name>
</gene>